<dbReference type="InterPro" id="IPR046335">
    <property type="entry name" value="LacI/GalR-like_sensor"/>
</dbReference>
<dbReference type="Gene3D" id="3.40.50.2300">
    <property type="match status" value="2"/>
</dbReference>
<keyword evidence="7" id="KW-1185">Reference proteome</keyword>
<evidence type="ECO:0000256" key="2">
    <source>
        <dbReference type="ARBA" id="ARBA00023015"/>
    </source>
</evidence>
<dbReference type="CDD" id="cd01392">
    <property type="entry name" value="HTH_LacI"/>
    <property type="match status" value="1"/>
</dbReference>
<dbReference type="STRING" id="411945.GA0061102_106821"/>
<dbReference type="RefSeq" id="WP_092856239.1">
    <property type="nucleotide sequence ID" value="NZ_FMAH01000068.1"/>
</dbReference>
<feature type="domain" description="HTH lacI-type" evidence="5">
    <location>
        <begin position="5"/>
        <end position="59"/>
    </location>
</feature>
<evidence type="ECO:0000259" key="5">
    <source>
        <dbReference type="PROSITE" id="PS50932"/>
    </source>
</evidence>
<protein>
    <submittedName>
        <fullName evidence="6">Transcriptional regulator, LacI family</fullName>
    </submittedName>
</protein>
<dbReference type="InterPro" id="IPR028082">
    <property type="entry name" value="Peripla_BP_I"/>
</dbReference>
<dbReference type="OrthoDB" id="9772505at2"/>
<name>A0A1C3X9A0_9HYPH</name>
<dbReference type="EMBL" id="FMAH01000068">
    <property type="protein sequence ID" value="SCB48843.1"/>
    <property type="molecule type" value="Genomic_DNA"/>
</dbReference>
<evidence type="ECO:0000256" key="4">
    <source>
        <dbReference type="ARBA" id="ARBA00023163"/>
    </source>
</evidence>
<evidence type="ECO:0000313" key="7">
    <source>
        <dbReference type="Proteomes" id="UP000199435"/>
    </source>
</evidence>
<dbReference type="AlphaFoldDB" id="A0A1C3X9A0"/>
<keyword evidence="3" id="KW-0238">DNA-binding</keyword>
<accession>A0A1C3X9A0</accession>
<keyword evidence="1" id="KW-0678">Repressor</keyword>
<dbReference type="Proteomes" id="UP000199435">
    <property type="component" value="Unassembled WGS sequence"/>
</dbReference>
<reference evidence="7" key="1">
    <citation type="submission" date="2016-08" db="EMBL/GenBank/DDBJ databases">
        <authorList>
            <person name="Varghese N."/>
            <person name="Submissions Spin"/>
        </authorList>
    </citation>
    <scope>NUCLEOTIDE SEQUENCE [LARGE SCALE GENOMIC DNA]</scope>
    <source>
        <strain evidence="7">HAMBI 2971</strain>
    </source>
</reference>
<keyword evidence="4" id="KW-0804">Transcription</keyword>
<dbReference type="GO" id="GO:0003700">
    <property type="term" value="F:DNA-binding transcription factor activity"/>
    <property type="evidence" value="ECO:0007669"/>
    <property type="project" value="TreeGrafter"/>
</dbReference>
<dbReference type="SUPFAM" id="SSF53822">
    <property type="entry name" value="Periplasmic binding protein-like I"/>
    <property type="match status" value="1"/>
</dbReference>
<sequence length="328" mass="36263">MNKRITSKEIAKLAGVSSSTISRAFSGDPRISDRTRKQIMSIAEEHGYRPNAIARSLNSQRSRLVALVVNSIENPCEGQQLQYLAQRLQEHELLPILLCCAGYDDRAHLMRMASAYQVDHAVIFSDMVPMADAVQIFRTARPIMVSFEPISDPNISQLLVDGSKAAVEVVEKALSAGRSRFAYLTGRNSSWIDKQRKRWFADALARHGLGFIAESHGDYSYDSGFKEAVMLLRRSPVDAVVCGNDVMAIGVRDAATKVLGRKVPEDLAIIGQDGVNLAMWECNDLTTLALDYAAYMDTIIGFIEDQALGRESATIVTHEYSVRWGSTC</sequence>
<dbReference type="InterPro" id="IPR000843">
    <property type="entry name" value="HTH_LacI"/>
</dbReference>
<dbReference type="Pfam" id="PF13377">
    <property type="entry name" value="Peripla_BP_3"/>
    <property type="match status" value="1"/>
</dbReference>
<proteinExistence type="predicted"/>
<dbReference type="InterPro" id="IPR010982">
    <property type="entry name" value="Lambda_DNA-bd_dom_sf"/>
</dbReference>
<evidence type="ECO:0000313" key="6">
    <source>
        <dbReference type="EMBL" id="SCB48843.1"/>
    </source>
</evidence>
<organism evidence="6 7">
    <name type="scientific">Rhizobium miluonense</name>
    <dbReference type="NCBI Taxonomy" id="411945"/>
    <lineage>
        <taxon>Bacteria</taxon>
        <taxon>Pseudomonadati</taxon>
        <taxon>Pseudomonadota</taxon>
        <taxon>Alphaproteobacteria</taxon>
        <taxon>Hyphomicrobiales</taxon>
        <taxon>Rhizobiaceae</taxon>
        <taxon>Rhizobium/Agrobacterium group</taxon>
        <taxon>Rhizobium</taxon>
    </lineage>
</organism>
<dbReference type="PANTHER" id="PTHR30146:SF95">
    <property type="entry name" value="RIBOSE OPERON REPRESSOR"/>
    <property type="match status" value="1"/>
</dbReference>
<gene>
    <name evidence="6" type="ORF">GA0061102_106821</name>
</gene>
<dbReference type="SUPFAM" id="SSF47413">
    <property type="entry name" value="lambda repressor-like DNA-binding domains"/>
    <property type="match status" value="1"/>
</dbReference>
<dbReference type="PANTHER" id="PTHR30146">
    <property type="entry name" value="LACI-RELATED TRANSCRIPTIONAL REPRESSOR"/>
    <property type="match status" value="1"/>
</dbReference>
<evidence type="ECO:0000256" key="3">
    <source>
        <dbReference type="ARBA" id="ARBA00023125"/>
    </source>
</evidence>
<dbReference type="GO" id="GO:0000976">
    <property type="term" value="F:transcription cis-regulatory region binding"/>
    <property type="evidence" value="ECO:0007669"/>
    <property type="project" value="TreeGrafter"/>
</dbReference>
<dbReference type="PROSITE" id="PS50932">
    <property type="entry name" value="HTH_LACI_2"/>
    <property type="match status" value="1"/>
</dbReference>
<dbReference type="SMART" id="SM00354">
    <property type="entry name" value="HTH_LACI"/>
    <property type="match status" value="1"/>
</dbReference>
<keyword evidence="2" id="KW-0805">Transcription regulation</keyword>
<evidence type="ECO:0000256" key="1">
    <source>
        <dbReference type="ARBA" id="ARBA00022491"/>
    </source>
</evidence>
<dbReference type="Pfam" id="PF00356">
    <property type="entry name" value="LacI"/>
    <property type="match status" value="1"/>
</dbReference>
<dbReference type="Gene3D" id="1.10.260.40">
    <property type="entry name" value="lambda repressor-like DNA-binding domains"/>
    <property type="match status" value="1"/>
</dbReference>